<dbReference type="PANTHER" id="PTHR24363:SF0">
    <property type="entry name" value="SERINE_THREONINE KINASE LIKE DOMAIN CONTAINING 1"/>
    <property type="match status" value="1"/>
</dbReference>
<keyword evidence="10" id="KW-0472">Membrane</keyword>
<feature type="transmembrane region" description="Helical" evidence="10">
    <location>
        <begin position="323"/>
        <end position="341"/>
    </location>
</feature>
<dbReference type="InterPro" id="IPR017441">
    <property type="entry name" value="Protein_kinase_ATP_BS"/>
</dbReference>
<keyword evidence="10" id="KW-1133">Transmembrane helix</keyword>
<dbReference type="AlphaFoldDB" id="A0A367R9K0"/>
<protein>
    <recommendedName>
        <fullName evidence="1">non-specific serine/threonine protein kinase</fullName>
        <ecNumber evidence="1">2.7.11.1</ecNumber>
    </recommendedName>
</protein>
<evidence type="ECO:0000256" key="7">
    <source>
        <dbReference type="ARBA" id="ARBA00047899"/>
    </source>
</evidence>
<evidence type="ECO:0000256" key="2">
    <source>
        <dbReference type="ARBA" id="ARBA00022527"/>
    </source>
</evidence>
<reference evidence="12 13" key="1">
    <citation type="submission" date="2016-04" db="EMBL/GenBank/DDBJ databases">
        <authorList>
            <person name="Evans L.H."/>
            <person name="Alamgir A."/>
            <person name="Owens N."/>
            <person name="Weber N.D."/>
            <person name="Virtaneva K."/>
            <person name="Barbian K."/>
            <person name="Babar A."/>
            <person name="Rosenke K."/>
        </authorList>
    </citation>
    <scope>NUCLEOTIDE SEQUENCE [LARGE SCALE GENOMIC DNA]</scope>
    <source>
        <strain evidence="12">NIES-2108</strain>
    </source>
</reference>
<dbReference type="PROSITE" id="PS50011">
    <property type="entry name" value="PROTEIN_KINASE_DOM"/>
    <property type="match status" value="1"/>
</dbReference>
<sequence>MVVNFKSLFRQPVILSSAIATILLVGIQKLGVFEPLEMKVYDQMMQLRADPGPDSRLLIVALSEKDIQKWNWPLSSELLDRLLGKLEEYQPRVIGLDIFRDLPVPPGHDKLLQHLQQSDIIIPICKHSGSNNPGIAPPKGVEAERVGFNDVVEDTDATIRRNLLLVSAEESDSCQSTYSFSLQLALKYLEVGGIQLEFTPKKELQLRNTVFKPLQSSAGGYEKADTNGYQILLNYRSGHQIAQQVTITEVLANQVKPDLVKDRIVLIGSTANSLNDIFNTPFASGKSDNSGKMAGIEIHAHSVSQILSAVLNKQPLFWFLPEWGKVLWIWGWTVVGGLLVWRIQHPLGLGLAAATALAVLFGANFVIFTQAGWFPVIPPALGLIFTAGSVLAYSAYQTKQEQKEITQRVQEHQQLILELQGLLRQRGNASNEAPTVIADSIGQEISLGTLLNNRYKITQPLGSGGFSNTYLADDIQRPGNPQCVVKQLRPPRQDAEYLNVVRRLFDAEAEILETLGKHPQIPQLLAFFEENRQFSLVQEFVRGHAMDKELTAGKQLKQAEVVEILKEVLNVLVFVHSYGVIHRDIKPSNLIRRESDRHIVLIDFGAVKQIQPQQQEAQTISIGTPNYAPSEQMSGLPKLNSDIYALGIMGIQGLTGVEPREFRRDTNTGEIIIQSVADANQQIWQHWRELTDATDELVMILNRMVHFDFTQRYQSAADVLKNIESL</sequence>
<dbReference type="CDD" id="cd14014">
    <property type="entry name" value="STKc_PknB_like"/>
    <property type="match status" value="1"/>
</dbReference>
<dbReference type="InterPro" id="IPR011009">
    <property type="entry name" value="Kinase-like_dom_sf"/>
</dbReference>
<evidence type="ECO:0000256" key="10">
    <source>
        <dbReference type="SAM" id="Phobius"/>
    </source>
</evidence>
<evidence type="ECO:0000313" key="13">
    <source>
        <dbReference type="Proteomes" id="UP000252085"/>
    </source>
</evidence>
<keyword evidence="2 12" id="KW-0723">Serine/threonine-protein kinase</keyword>
<proteinExistence type="predicted"/>
<dbReference type="SMART" id="SM00220">
    <property type="entry name" value="S_TKc"/>
    <property type="match status" value="1"/>
</dbReference>
<evidence type="ECO:0000256" key="5">
    <source>
        <dbReference type="ARBA" id="ARBA00022777"/>
    </source>
</evidence>
<dbReference type="SUPFAM" id="SSF56112">
    <property type="entry name" value="Protein kinase-like (PK-like)"/>
    <property type="match status" value="1"/>
</dbReference>
<evidence type="ECO:0000256" key="1">
    <source>
        <dbReference type="ARBA" id="ARBA00012513"/>
    </source>
</evidence>
<dbReference type="Pfam" id="PF05226">
    <property type="entry name" value="CHASE2"/>
    <property type="match status" value="1"/>
</dbReference>
<dbReference type="PROSITE" id="PS00107">
    <property type="entry name" value="PROTEIN_KINASE_ATP"/>
    <property type="match status" value="1"/>
</dbReference>
<feature type="domain" description="Protein kinase" evidence="11">
    <location>
        <begin position="455"/>
        <end position="726"/>
    </location>
</feature>
<dbReference type="GO" id="GO:0004674">
    <property type="term" value="F:protein serine/threonine kinase activity"/>
    <property type="evidence" value="ECO:0007669"/>
    <property type="project" value="UniProtKB-KW"/>
</dbReference>
<organism evidence="12 13">
    <name type="scientific">Nostoc punctiforme NIES-2108</name>
    <dbReference type="NCBI Taxonomy" id="1356359"/>
    <lineage>
        <taxon>Bacteria</taxon>
        <taxon>Bacillati</taxon>
        <taxon>Cyanobacteriota</taxon>
        <taxon>Cyanophyceae</taxon>
        <taxon>Nostocales</taxon>
        <taxon>Nostocaceae</taxon>
        <taxon>Nostoc</taxon>
    </lineage>
</organism>
<evidence type="ECO:0000313" key="12">
    <source>
        <dbReference type="EMBL" id="RCJ33197.1"/>
    </source>
</evidence>
<dbReference type="Gene3D" id="1.10.510.10">
    <property type="entry name" value="Transferase(Phosphotransferase) domain 1"/>
    <property type="match status" value="1"/>
</dbReference>
<evidence type="ECO:0000256" key="9">
    <source>
        <dbReference type="PROSITE-ProRule" id="PRU10141"/>
    </source>
</evidence>
<dbReference type="Pfam" id="PF00069">
    <property type="entry name" value="Pkinase"/>
    <property type="match status" value="1"/>
</dbReference>
<evidence type="ECO:0000259" key="11">
    <source>
        <dbReference type="PROSITE" id="PS50011"/>
    </source>
</evidence>
<dbReference type="EMBL" id="LXQE01000161">
    <property type="protein sequence ID" value="RCJ33197.1"/>
    <property type="molecule type" value="Genomic_DNA"/>
</dbReference>
<feature type="binding site" evidence="9">
    <location>
        <position position="486"/>
    </location>
    <ligand>
        <name>ATP</name>
        <dbReference type="ChEBI" id="CHEBI:30616"/>
    </ligand>
</feature>
<evidence type="ECO:0000256" key="3">
    <source>
        <dbReference type="ARBA" id="ARBA00022679"/>
    </source>
</evidence>
<keyword evidence="4 9" id="KW-0547">Nucleotide-binding</keyword>
<dbReference type="InterPro" id="IPR007890">
    <property type="entry name" value="CHASE2"/>
</dbReference>
<keyword evidence="3" id="KW-0808">Transferase</keyword>
<accession>A0A367R9K0</accession>
<comment type="caution">
    <text evidence="12">The sequence shown here is derived from an EMBL/GenBank/DDBJ whole genome shotgun (WGS) entry which is preliminary data.</text>
</comment>
<evidence type="ECO:0000256" key="4">
    <source>
        <dbReference type="ARBA" id="ARBA00022741"/>
    </source>
</evidence>
<dbReference type="PANTHER" id="PTHR24363">
    <property type="entry name" value="SERINE/THREONINE PROTEIN KINASE"/>
    <property type="match status" value="1"/>
</dbReference>
<dbReference type="InterPro" id="IPR000719">
    <property type="entry name" value="Prot_kinase_dom"/>
</dbReference>
<evidence type="ECO:0000256" key="6">
    <source>
        <dbReference type="ARBA" id="ARBA00022840"/>
    </source>
</evidence>
<evidence type="ECO:0000256" key="8">
    <source>
        <dbReference type="ARBA" id="ARBA00048679"/>
    </source>
</evidence>
<name>A0A367R9K0_NOSPU</name>
<dbReference type="Proteomes" id="UP000252085">
    <property type="component" value="Unassembled WGS sequence"/>
</dbReference>
<keyword evidence="6 9" id="KW-0067">ATP-binding</keyword>
<feature type="transmembrane region" description="Helical" evidence="10">
    <location>
        <begin position="373"/>
        <end position="396"/>
    </location>
</feature>
<comment type="catalytic activity">
    <reaction evidence="8">
        <text>L-seryl-[protein] + ATP = O-phospho-L-seryl-[protein] + ADP + H(+)</text>
        <dbReference type="Rhea" id="RHEA:17989"/>
        <dbReference type="Rhea" id="RHEA-COMP:9863"/>
        <dbReference type="Rhea" id="RHEA-COMP:11604"/>
        <dbReference type="ChEBI" id="CHEBI:15378"/>
        <dbReference type="ChEBI" id="CHEBI:29999"/>
        <dbReference type="ChEBI" id="CHEBI:30616"/>
        <dbReference type="ChEBI" id="CHEBI:83421"/>
        <dbReference type="ChEBI" id="CHEBI:456216"/>
        <dbReference type="EC" id="2.7.11.1"/>
    </reaction>
</comment>
<keyword evidence="10" id="KW-0812">Transmembrane</keyword>
<dbReference type="SMART" id="SM01080">
    <property type="entry name" value="CHASE2"/>
    <property type="match status" value="1"/>
</dbReference>
<comment type="catalytic activity">
    <reaction evidence="7">
        <text>L-threonyl-[protein] + ATP = O-phospho-L-threonyl-[protein] + ADP + H(+)</text>
        <dbReference type="Rhea" id="RHEA:46608"/>
        <dbReference type="Rhea" id="RHEA-COMP:11060"/>
        <dbReference type="Rhea" id="RHEA-COMP:11605"/>
        <dbReference type="ChEBI" id="CHEBI:15378"/>
        <dbReference type="ChEBI" id="CHEBI:30013"/>
        <dbReference type="ChEBI" id="CHEBI:30616"/>
        <dbReference type="ChEBI" id="CHEBI:61977"/>
        <dbReference type="ChEBI" id="CHEBI:456216"/>
        <dbReference type="EC" id="2.7.11.1"/>
    </reaction>
</comment>
<keyword evidence="5 12" id="KW-0418">Kinase</keyword>
<gene>
    <name evidence="12" type="ORF">A6769_26175</name>
</gene>
<dbReference type="Gene3D" id="3.30.200.20">
    <property type="entry name" value="Phosphorylase Kinase, domain 1"/>
    <property type="match status" value="1"/>
</dbReference>
<feature type="transmembrane region" description="Helical" evidence="10">
    <location>
        <begin position="348"/>
        <end position="367"/>
    </location>
</feature>
<dbReference type="EC" id="2.7.11.1" evidence="1"/>
<dbReference type="GO" id="GO:0005524">
    <property type="term" value="F:ATP binding"/>
    <property type="evidence" value="ECO:0007669"/>
    <property type="project" value="UniProtKB-UniRule"/>
</dbReference>